<comment type="caution">
    <text evidence="2">The sequence shown here is derived from an EMBL/GenBank/DDBJ whole genome shotgun (WGS) entry which is preliminary data.</text>
</comment>
<evidence type="ECO:0000313" key="2">
    <source>
        <dbReference type="EMBL" id="NJQ05840.1"/>
    </source>
</evidence>
<sequence length="320" mass="33786">MRVLVAGATGVIGRQLMPLLATHGLHGIALARNAPRAAEAERTGAQVVTADALDAAAVDAAVAEAEPDAIVNMLTAIPAVIKPRRMAEQFETTDRLRTEGTAHLLAAARRHGVRHTIAQSVAFAYDPDAGLRPAVEDDPLWRAPAAQFAPALAAVRGLEEQVVAANGLVLRFGHLYGPGTAFGAGGSTTRAVRKRRMPVIGGGTATFSFLHTHDAATAILAALDRPAAAGIVNVVDDDPATVSEWLPYLAELVEARPPFRLPAALARMLVGSWGVQFHTRLRGADNTRAATTLGWHPRHSSWREGLAHDLTGAHLDHPVD</sequence>
<dbReference type="PANTHER" id="PTHR48079:SF6">
    <property type="entry name" value="NAD(P)-BINDING DOMAIN-CONTAINING PROTEIN-RELATED"/>
    <property type="match status" value="1"/>
</dbReference>
<feature type="domain" description="NAD-dependent epimerase/dehydratase" evidence="1">
    <location>
        <begin position="3"/>
        <end position="233"/>
    </location>
</feature>
<keyword evidence="3" id="KW-1185">Reference proteome</keyword>
<dbReference type="Gene3D" id="3.40.50.720">
    <property type="entry name" value="NAD(P)-binding Rossmann-like Domain"/>
    <property type="match status" value="1"/>
</dbReference>
<organism evidence="2 3">
    <name type="scientific">Streptomyces lonarensis</name>
    <dbReference type="NCBI Taxonomy" id="700599"/>
    <lineage>
        <taxon>Bacteria</taxon>
        <taxon>Bacillati</taxon>
        <taxon>Actinomycetota</taxon>
        <taxon>Actinomycetes</taxon>
        <taxon>Kitasatosporales</taxon>
        <taxon>Streptomycetaceae</taxon>
        <taxon>Streptomyces</taxon>
    </lineage>
</organism>
<name>A0A7X6D0D4_9ACTN</name>
<evidence type="ECO:0000313" key="3">
    <source>
        <dbReference type="Proteomes" id="UP000578686"/>
    </source>
</evidence>
<dbReference type="InterPro" id="IPR001509">
    <property type="entry name" value="Epimerase_deHydtase"/>
</dbReference>
<dbReference type="Proteomes" id="UP000578686">
    <property type="component" value="Unassembled WGS sequence"/>
</dbReference>
<evidence type="ECO:0000259" key="1">
    <source>
        <dbReference type="Pfam" id="PF01370"/>
    </source>
</evidence>
<dbReference type="EMBL" id="JAAVJD010000053">
    <property type="protein sequence ID" value="NJQ05840.1"/>
    <property type="molecule type" value="Genomic_DNA"/>
</dbReference>
<proteinExistence type="predicted"/>
<dbReference type="SUPFAM" id="SSF51735">
    <property type="entry name" value="NAD(P)-binding Rossmann-fold domains"/>
    <property type="match status" value="1"/>
</dbReference>
<accession>A0A7X6D0D4</accession>
<dbReference type="AlphaFoldDB" id="A0A7X6D0D4"/>
<dbReference type="PANTHER" id="PTHR48079">
    <property type="entry name" value="PROTEIN YEEZ"/>
    <property type="match status" value="1"/>
</dbReference>
<dbReference type="InterPro" id="IPR051783">
    <property type="entry name" value="NAD(P)-dependent_oxidoreduct"/>
</dbReference>
<protein>
    <submittedName>
        <fullName evidence="2">NAD(P)-dependent oxidoreductase</fullName>
    </submittedName>
</protein>
<dbReference type="RefSeq" id="WP_167969127.1">
    <property type="nucleotide sequence ID" value="NZ_BHZG01000513.1"/>
</dbReference>
<reference evidence="2 3" key="1">
    <citation type="submission" date="2020-03" db="EMBL/GenBank/DDBJ databases">
        <title>Draft genome of Streptomyces sp. ventii, isolated from the Axial Seamount in the Pacific Ocean, and resequencing of the two type strains Streptomyces lonarensis strain NCL 716 and Streptomyces bohaiensis strain 11A07.</title>
        <authorList>
            <person name="Loughran R.M."/>
            <person name="Pfannmuller K.M."/>
            <person name="Wasson B.J."/>
            <person name="Deadmond M.C."/>
            <person name="Paddock B.E."/>
            <person name="Koyack M.J."/>
            <person name="Gallegos D.A."/>
            <person name="Mitchell E.A."/>
            <person name="Ushijima B."/>
            <person name="Saw J.H."/>
            <person name="Mcphail K.L."/>
            <person name="Videau P."/>
        </authorList>
    </citation>
    <scope>NUCLEOTIDE SEQUENCE [LARGE SCALE GENOMIC DNA]</scope>
    <source>
        <strain evidence="2 3">NCL716</strain>
    </source>
</reference>
<dbReference type="GO" id="GO:0005737">
    <property type="term" value="C:cytoplasm"/>
    <property type="evidence" value="ECO:0007669"/>
    <property type="project" value="TreeGrafter"/>
</dbReference>
<dbReference type="Pfam" id="PF01370">
    <property type="entry name" value="Epimerase"/>
    <property type="match status" value="1"/>
</dbReference>
<dbReference type="InterPro" id="IPR036291">
    <property type="entry name" value="NAD(P)-bd_dom_sf"/>
</dbReference>
<gene>
    <name evidence="2" type="ORF">HCN56_09695</name>
</gene>
<dbReference type="GO" id="GO:0004029">
    <property type="term" value="F:aldehyde dehydrogenase (NAD+) activity"/>
    <property type="evidence" value="ECO:0007669"/>
    <property type="project" value="TreeGrafter"/>
</dbReference>